<evidence type="ECO:0000313" key="2">
    <source>
        <dbReference type="EMBL" id="GET41997.1"/>
    </source>
</evidence>
<dbReference type="EMBL" id="BLAY01000144">
    <property type="protein sequence ID" value="GET41997.1"/>
    <property type="molecule type" value="Genomic_DNA"/>
</dbReference>
<gene>
    <name evidence="2" type="ORF">MiSe_68110</name>
</gene>
<accession>A0AAV3XQP6</accession>
<dbReference type="Proteomes" id="UP001050975">
    <property type="component" value="Unassembled WGS sequence"/>
</dbReference>
<proteinExistence type="predicted"/>
<name>A0AAV3XQP6_9CYAN</name>
<evidence type="ECO:0000313" key="3">
    <source>
        <dbReference type="Proteomes" id="UP001050975"/>
    </source>
</evidence>
<organism evidence="2 3">
    <name type="scientific">Microseira wollei NIES-4236</name>
    <dbReference type="NCBI Taxonomy" id="2530354"/>
    <lineage>
        <taxon>Bacteria</taxon>
        <taxon>Bacillati</taxon>
        <taxon>Cyanobacteriota</taxon>
        <taxon>Cyanophyceae</taxon>
        <taxon>Oscillatoriophycideae</taxon>
        <taxon>Aerosakkonematales</taxon>
        <taxon>Aerosakkonemataceae</taxon>
        <taxon>Microseira</taxon>
    </lineage>
</organism>
<protein>
    <recommendedName>
        <fullName evidence="1">DUF6745 domain-containing protein</fullName>
    </recommendedName>
</protein>
<comment type="caution">
    <text evidence="2">The sequence shown here is derived from an EMBL/GenBank/DDBJ whole genome shotgun (WGS) entry which is preliminary data.</text>
</comment>
<sequence length="170" mass="19893">MQSLVKECGQIYAYKKICLVCDRPRIVSLDNQQRLHAEGATAIQFADGFSVYAYHDVRLPEKYGKLHPDRWRSEWLLTEENAELRRVLIQRIGDDRICQELEAIELDTWQEYTLLKIDNADIEPIYLLKMICPSTGRIHAWRVPPDMQSAREAITWVNWGIDPDEFSVQT</sequence>
<dbReference type="Pfam" id="PF20530">
    <property type="entry name" value="DUF6745"/>
    <property type="match status" value="1"/>
</dbReference>
<dbReference type="AlphaFoldDB" id="A0AAV3XQP6"/>
<keyword evidence="3" id="KW-1185">Reference proteome</keyword>
<reference evidence="2" key="1">
    <citation type="submission" date="2019-10" db="EMBL/GenBank/DDBJ databases">
        <title>Draft genome sequece of Microseira wollei NIES-4236.</title>
        <authorList>
            <person name="Yamaguchi H."/>
            <person name="Suzuki S."/>
            <person name="Kawachi M."/>
        </authorList>
    </citation>
    <scope>NUCLEOTIDE SEQUENCE</scope>
    <source>
        <strain evidence="2">NIES-4236</strain>
    </source>
</reference>
<feature type="domain" description="DUF6745" evidence="1">
    <location>
        <begin position="3"/>
        <end position="167"/>
    </location>
</feature>
<evidence type="ECO:0000259" key="1">
    <source>
        <dbReference type="Pfam" id="PF20530"/>
    </source>
</evidence>
<dbReference type="InterPro" id="IPR046633">
    <property type="entry name" value="DUF6745"/>
</dbReference>